<evidence type="ECO:0000256" key="7">
    <source>
        <dbReference type="ARBA" id="ARBA00022777"/>
    </source>
</evidence>
<evidence type="ECO:0000256" key="9">
    <source>
        <dbReference type="ARBA" id="ARBA00023012"/>
    </source>
</evidence>
<reference evidence="13" key="1">
    <citation type="journal article" date="2014" name="Int. J. Syst. Evol. Microbiol.">
        <title>Complete genome sequence of Corynebacterium casei LMG S-19264T (=DSM 44701T), isolated from a smear-ripened cheese.</title>
        <authorList>
            <consortium name="US DOE Joint Genome Institute (JGI-PGF)"/>
            <person name="Walter F."/>
            <person name="Albersmeier A."/>
            <person name="Kalinowski J."/>
            <person name="Ruckert C."/>
        </authorList>
    </citation>
    <scope>NUCLEOTIDE SEQUENCE</scope>
    <source>
        <strain evidence="13">CGMCC 1.12777</strain>
    </source>
</reference>
<keyword evidence="6" id="KW-0547">Nucleotide-binding</keyword>
<dbReference type="Pfam" id="PF13191">
    <property type="entry name" value="AAA_16"/>
    <property type="match status" value="1"/>
</dbReference>
<keyword evidence="5" id="KW-0808">Transferase</keyword>
<dbReference type="InterPro" id="IPR036097">
    <property type="entry name" value="HisK_dim/P_sf"/>
</dbReference>
<dbReference type="Pfam" id="PF01590">
    <property type="entry name" value="GAF"/>
    <property type="match status" value="1"/>
</dbReference>
<dbReference type="SMART" id="SM00388">
    <property type="entry name" value="HisKA"/>
    <property type="match status" value="1"/>
</dbReference>
<dbReference type="Gene3D" id="3.40.50.300">
    <property type="entry name" value="P-loop containing nucleotide triphosphate hydrolases"/>
    <property type="match status" value="1"/>
</dbReference>
<comment type="catalytic activity">
    <reaction evidence="1">
        <text>ATP + protein L-histidine = ADP + protein N-phospho-L-histidine.</text>
        <dbReference type="EC" id="2.7.13.3"/>
    </reaction>
</comment>
<dbReference type="SMART" id="SM00387">
    <property type="entry name" value="HATPase_c"/>
    <property type="match status" value="1"/>
</dbReference>
<organism evidence="13 14">
    <name type="scientific">Pullulanibacillus pueri</name>
    <dbReference type="NCBI Taxonomy" id="1437324"/>
    <lineage>
        <taxon>Bacteria</taxon>
        <taxon>Bacillati</taxon>
        <taxon>Bacillota</taxon>
        <taxon>Bacilli</taxon>
        <taxon>Bacillales</taxon>
        <taxon>Sporolactobacillaceae</taxon>
        <taxon>Pullulanibacillus</taxon>
    </lineage>
</organism>
<dbReference type="SUPFAM" id="SSF55874">
    <property type="entry name" value="ATPase domain of HSP90 chaperone/DNA topoisomerase II/histidine kinase"/>
    <property type="match status" value="1"/>
</dbReference>
<evidence type="ECO:0000313" key="14">
    <source>
        <dbReference type="Proteomes" id="UP000656813"/>
    </source>
</evidence>
<dbReference type="InterPro" id="IPR003594">
    <property type="entry name" value="HATPase_dom"/>
</dbReference>
<dbReference type="EC" id="2.7.13.3" evidence="3"/>
<dbReference type="InterPro" id="IPR053159">
    <property type="entry name" value="Hybrid_Histidine_Kinase"/>
</dbReference>
<dbReference type="PROSITE" id="PS50011">
    <property type="entry name" value="PROTEIN_KINASE_DOM"/>
    <property type="match status" value="1"/>
</dbReference>
<dbReference type="InterPro" id="IPR029016">
    <property type="entry name" value="GAF-like_dom_sf"/>
</dbReference>
<feature type="coiled-coil region" evidence="10">
    <location>
        <begin position="1368"/>
        <end position="1399"/>
    </location>
</feature>
<dbReference type="InterPro" id="IPR003661">
    <property type="entry name" value="HisK_dim/P_dom"/>
</dbReference>
<dbReference type="GO" id="GO:0000155">
    <property type="term" value="F:phosphorelay sensor kinase activity"/>
    <property type="evidence" value="ECO:0007669"/>
    <property type="project" value="InterPro"/>
</dbReference>
<dbReference type="SUPFAM" id="SSF52540">
    <property type="entry name" value="P-loop containing nucleoside triphosphate hydrolases"/>
    <property type="match status" value="1"/>
</dbReference>
<evidence type="ECO:0000256" key="5">
    <source>
        <dbReference type="ARBA" id="ARBA00022679"/>
    </source>
</evidence>
<dbReference type="InterPro" id="IPR004358">
    <property type="entry name" value="Sig_transdc_His_kin-like_C"/>
</dbReference>
<dbReference type="GO" id="GO:0016020">
    <property type="term" value="C:membrane"/>
    <property type="evidence" value="ECO:0007669"/>
    <property type="project" value="UniProtKB-SubCell"/>
</dbReference>
<dbReference type="InterPro" id="IPR036890">
    <property type="entry name" value="HATPase_C_sf"/>
</dbReference>
<keyword evidence="14" id="KW-1185">Reference proteome</keyword>
<dbReference type="GO" id="GO:0004674">
    <property type="term" value="F:protein serine/threonine kinase activity"/>
    <property type="evidence" value="ECO:0007669"/>
    <property type="project" value="UniProtKB-KW"/>
</dbReference>
<dbReference type="Proteomes" id="UP000656813">
    <property type="component" value="Unassembled WGS sequence"/>
</dbReference>
<evidence type="ECO:0000256" key="1">
    <source>
        <dbReference type="ARBA" id="ARBA00000085"/>
    </source>
</evidence>
<dbReference type="InterPro" id="IPR027417">
    <property type="entry name" value="P-loop_NTPase"/>
</dbReference>
<dbReference type="SUPFAM" id="SSF48452">
    <property type="entry name" value="TPR-like"/>
    <property type="match status" value="1"/>
</dbReference>
<dbReference type="FunFam" id="1.10.287.130:FF:000001">
    <property type="entry name" value="Two-component sensor histidine kinase"/>
    <property type="match status" value="1"/>
</dbReference>
<dbReference type="SUPFAM" id="SSF56112">
    <property type="entry name" value="Protein kinase-like (PK-like)"/>
    <property type="match status" value="1"/>
</dbReference>
<dbReference type="PROSITE" id="PS50109">
    <property type="entry name" value="HIS_KIN"/>
    <property type="match status" value="1"/>
</dbReference>
<feature type="domain" description="Protein kinase" evidence="11">
    <location>
        <begin position="1"/>
        <end position="172"/>
    </location>
</feature>
<dbReference type="InterPro" id="IPR011009">
    <property type="entry name" value="Kinase-like_dom_sf"/>
</dbReference>
<gene>
    <name evidence="13" type="ORF">GCM10007096_12060</name>
</gene>
<accession>A0A8J3EL95</accession>
<comment type="caution">
    <text evidence="13">The sequence shown here is derived from an EMBL/GenBank/DDBJ whole genome shotgun (WGS) entry which is preliminary data.</text>
</comment>
<dbReference type="SMART" id="SM00220">
    <property type="entry name" value="S_TKc"/>
    <property type="match status" value="1"/>
</dbReference>
<evidence type="ECO:0000256" key="8">
    <source>
        <dbReference type="ARBA" id="ARBA00022840"/>
    </source>
</evidence>
<keyword evidence="8" id="KW-0067">ATP-binding</keyword>
<name>A0A8J3EL95_9BACL</name>
<proteinExistence type="predicted"/>
<keyword evidence="10" id="KW-0175">Coiled coil</keyword>
<dbReference type="PANTHER" id="PTHR43642:SF1">
    <property type="entry name" value="HYBRID SIGNAL TRANSDUCTION HISTIDINE KINASE G"/>
    <property type="match status" value="1"/>
</dbReference>
<evidence type="ECO:0000256" key="10">
    <source>
        <dbReference type="SAM" id="Coils"/>
    </source>
</evidence>
<dbReference type="Gene3D" id="1.10.510.10">
    <property type="entry name" value="Transferase(Phosphotransferase) domain 1"/>
    <property type="match status" value="1"/>
</dbReference>
<dbReference type="CDD" id="cd00075">
    <property type="entry name" value="HATPase"/>
    <property type="match status" value="1"/>
</dbReference>
<dbReference type="EMBL" id="BMFV01000006">
    <property type="protein sequence ID" value="GGH78514.1"/>
    <property type="molecule type" value="Genomic_DNA"/>
</dbReference>
<dbReference type="Gene3D" id="3.30.565.10">
    <property type="entry name" value="Histidine kinase-like ATPase, C-terminal domain"/>
    <property type="match status" value="1"/>
</dbReference>
<evidence type="ECO:0000256" key="6">
    <source>
        <dbReference type="ARBA" id="ARBA00022741"/>
    </source>
</evidence>
<evidence type="ECO:0000256" key="4">
    <source>
        <dbReference type="ARBA" id="ARBA00022553"/>
    </source>
</evidence>
<feature type="domain" description="Histidine kinase" evidence="12">
    <location>
        <begin position="1409"/>
        <end position="1628"/>
    </location>
</feature>
<dbReference type="CDD" id="cd00082">
    <property type="entry name" value="HisKA"/>
    <property type="match status" value="1"/>
</dbReference>
<dbReference type="Gene3D" id="3.30.450.40">
    <property type="match status" value="1"/>
</dbReference>
<sequence>MDVTSFLGIAIQLATSVGELHQSHVIHKAIRPEHIFIGEQEKTVLLTGFGDATRLKEENFHHGSSPYELNRQLAYMSPEQTGRMNRSIDYRTDLYSLGVTFYEMVTGRLPFATRDLAELVHAHLAVTPPAPHQLNQNIPYPISAIIMKLMAKMPDSRYQSANGLKRDLEKCFQALDQGCVQSVFPLETHDKMDYFELPHTLYSRREQIESLYQAFEQTGKGTATLVLIPGASGIGKTALVKEVEKPLVKEKGYFISGKFDQWERQKPYAPILQAFKDLIRQLLTEETERIAGWKQSLLQALSTHAGIVTKVLPELEWLLGQYPSPEDLPALEAKNRFLMVFQKFVHVFAQKAHPLVLFLDDLQWADRASIDLIEYLLSQPVSQYLMIIGAYRDNELKVGHPFTLFLEKVPTIGVNTREIHLSPLGYDDIGRYIAEAFHSDVKDVDRVTTVVERMSQGNPFFVRQLVQELFEGNIVTYDNKAFMWRVNLEQLNQLPLTGNIVDLLIKRMAKLSSETREVLKLASCIGSQFDLGTLSTIYESSMAQTAETLWEALEAGLIFPIDSGYKWVYPNIKPQSVFPKYRFAHDRVQQAVYITMSLENQKQTHLKIGRLLLKHTEEVDGTGLFEIVNHLNISKEYLIEKTEKERLAELNMRAGERAKQSAAFESALKFYKAGLHLLAKDSWVTHYALTFKLMMGVGECEYLNSQFDEAEALFDKVLKHAHSKTDRLAVYNIKMTLYTHVHRVEEAVDAGIQGLQLFGWRVPRRPGKLGVAKELLLTKWALKRVASKDLLQLPRLKDEETKFLMQTIMNMNGPAFHVDRYLVSWLMFHTLRLTLKHGSTELTGLVFNNYALILTSGFLDFETSYTFADLAIQHVKQTENKGVAGRVFFLHGSFINHWKKHLATNLDYLRQSQSYCIESGNLHLAGANSSFIGMILFLLGNSLAAAETGIDQQLQFVKEIRYTLSNDFLNEMKQWIQILRHPNKDPEWEFPAITEDLSALVIHAIVRLQMAYLFDQPRHAHEQLVLLEKHFDQLSILIIDPEYYLYQSLWLVRFYAKANQREQRHYRKILQTNLKKLKKLAEHSPDNYQHKYVLVQAEVARIFNKEHDLAILYDRAISLAEAHGYFHESALASECAAQYYQDKNIMTLAEHYRVLAYQYYAQWGALGKAERLLRQYPTLQKQAKQSRVYSGAQEKKIERLDIGSITEASQALSREIILTHLLEKLLSIVLKNAGASRGLLLLYNGDQLTVVGKGGLRYEQENIEVRALHQEPLEALYSKMVVSYVVQSQEAVVIDDAAADGIFARDPYIIKHQPKSMLCLPIIHQGRLIGALYLENNEATHAFTRERIEVLTLVASQAAISIENATLYAHLEQKVAERTRDLEAANQELEKAYRNITHSEDFRRQLLSNISHDLRTPLTSIQGYIEAILDGVVQSADEEKGVLHRAKEKTKALNRLINDLFDLSKLEARQMTFAFDFVPIDSLLLYLYQQNQLEVEAAGLVFDFMLPDQTDFPLVKVDVDRIAQAVSNIIMNAINHTESGSIQLCLALESEKEQAMVTIQDTGSGIHEQDLPHIFNRYYTKPGRTSKKGNGLGLSISKEIISLHQGQLTAKSTLGVGTCFCIELPLFELKDTVIAEETLSTL</sequence>
<dbReference type="Pfam" id="PF25503">
    <property type="entry name" value="TPR_CHK1"/>
    <property type="match status" value="1"/>
</dbReference>
<dbReference type="Pfam" id="PF00512">
    <property type="entry name" value="HisKA"/>
    <property type="match status" value="1"/>
</dbReference>
<evidence type="ECO:0000259" key="12">
    <source>
        <dbReference type="PROSITE" id="PS50109"/>
    </source>
</evidence>
<comment type="subcellular location">
    <subcellularLocation>
        <location evidence="2">Membrane</location>
    </subcellularLocation>
</comment>
<evidence type="ECO:0000256" key="2">
    <source>
        <dbReference type="ARBA" id="ARBA00004370"/>
    </source>
</evidence>
<reference evidence="13" key="2">
    <citation type="submission" date="2020-09" db="EMBL/GenBank/DDBJ databases">
        <authorList>
            <person name="Sun Q."/>
            <person name="Zhou Y."/>
        </authorList>
    </citation>
    <scope>NUCLEOTIDE SEQUENCE</scope>
    <source>
        <strain evidence="13">CGMCC 1.12777</strain>
    </source>
</reference>
<keyword evidence="9" id="KW-0902">Two-component regulatory system</keyword>
<dbReference type="InterPro" id="IPR005467">
    <property type="entry name" value="His_kinase_dom"/>
</dbReference>
<evidence type="ECO:0000259" key="11">
    <source>
        <dbReference type="PROSITE" id="PS50011"/>
    </source>
</evidence>
<dbReference type="PANTHER" id="PTHR43642">
    <property type="entry name" value="HYBRID SIGNAL TRANSDUCTION HISTIDINE KINASE G"/>
    <property type="match status" value="1"/>
</dbReference>
<evidence type="ECO:0000256" key="3">
    <source>
        <dbReference type="ARBA" id="ARBA00012438"/>
    </source>
</evidence>
<dbReference type="InterPro" id="IPR011990">
    <property type="entry name" value="TPR-like_helical_dom_sf"/>
</dbReference>
<protein>
    <recommendedName>
        <fullName evidence="3">histidine kinase</fullName>
        <ecNumber evidence="3">2.7.13.3</ecNumber>
    </recommendedName>
</protein>
<dbReference type="GO" id="GO:0005524">
    <property type="term" value="F:ATP binding"/>
    <property type="evidence" value="ECO:0007669"/>
    <property type="project" value="UniProtKB-KW"/>
</dbReference>
<dbReference type="InterPro" id="IPR041664">
    <property type="entry name" value="AAA_16"/>
</dbReference>
<dbReference type="InterPro" id="IPR000719">
    <property type="entry name" value="Prot_kinase_dom"/>
</dbReference>
<keyword evidence="4" id="KW-0597">Phosphoprotein</keyword>
<evidence type="ECO:0000313" key="13">
    <source>
        <dbReference type="EMBL" id="GGH78514.1"/>
    </source>
</evidence>
<keyword evidence="13" id="KW-0723">Serine/threonine-protein kinase</keyword>
<dbReference type="InterPro" id="IPR003018">
    <property type="entry name" value="GAF"/>
</dbReference>
<dbReference type="SUPFAM" id="SSF47384">
    <property type="entry name" value="Homodimeric domain of signal transducing histidine kinase"/>
    <property type="match status" value="1"/>
</dbReference>
<dbReference type="Pfam" id="PF00069">
    <property type="entry name" value="Pkinase"/>
    <property type="match status" value="1"/>
</dbReference>
<dbReference type="Gene3D" id="1.10.287.130">
    <property type="match status" value="1"/>
</dbReference>
<keyword evidence="7 13" id="KW-0418">Kinase</keyword>
<dbReference type="SUPFAM" id="SSF55781">
    <property type="entry name" value="GAF domain-like"/>
    <property type="match status" value="1"/>
</dbReference>
<dbReference type="SMART" id="SM00065">
    <property type="entry name" value="GAF"/>
    <property type="match status" value="1"/>
</dbReference>
<dbReference type="PRINTS" id="PR00344">
    <property type="entry name" value="BCTRLSENSOR"/>
</dbReference>
<dbReference type="Pfam" id="PF02518">
    <property type="entry name" value="HATPase_c"/>
    <property type="match status" value="1"/>
</dbReference>